<dbReference type="Gene3D" id="3.40.50.410">
    <property type="entry name" value="von Willebrand factor, type A domain"/>
    <property type="match status" value="2"/>
</dbReference>
<feature type="domain" description="Putative Flp pilus-assembly TadG-like N-terminal" evidence="1">
    <location>
        <begin position="20"/>
        <end position="65"/>
    </location>
</feature>
<dbReference type="InterPro" id="IPR036465">
    <property type="entry name" value="vWFA_dom_sf"/>
</dbReference>
<dbReference type="Proteomes" id="UP001424459">
    <property type="component" value="Unassembled WGS sequence"/>
</dbReference>
<organism evidence="2 3">
    <name type="scientific">Sphingomonas rosea</name>
    <dbReference type="NCBI Taxonomy" id="335605"/>
    <lineage>
        <taxon>Bacteria</taxon>
        <taxon>Pseudomonadati</taxon>
        <taxon>Pseudomonadota</taxon>
        <taxon>Alphaproteobacteria</taxon>
        <taxon>Sphingomonadales</taxon>
        <taxon>Sphingomonadaceae</taxon>
        <taxon>Sphingomonas</taxon>
    </lineage>
</organism>
<reference evidence="3" key="1">
    <citation type="journal article" date="2019" name="Int. J. Syst. Evol. Microbiol.">
        <title>The Global Catalogue of Microorganisms (GCM) 10K type strain sequencing project: providing services to taxonomists for standard genome sequencing and annotation.</title>
        <authorList>
            <consortium name="The Broad Institute Genomics Platform"/>
            <consortium name="The Broad Institute Genome Sequencing Center for Infectious Disease"/>
            <person name="Wu L."/>
            <person name="Ma J."/>
        </authorList>
    </citation>
    <scope>NUCLEOTIDE SEQUENCE [LARGE SCALE GENOMIC DNA]</scope>
    <source>
        <strain evidence="3">JCM 17564</strain>
    </source>
</reference>
<name>A0ABP7UFQ7_9SPHN</name>
<sequence>MLVPVSLGKLFRRLMRDEGGNAMLLLAAALIPLLGLIGSGMDLTRGYLVRSKMQTACDAGSLAARRYMAGGTLDAAAIAEGQKFFNFNFPAGTMDAAPVELTFAPDASDVSTVNVTAKTTVPTTIMALFGTDKMAVSVECSADQDYVNNDIMLVLDVTGSMNCTAGTGDSCAYAATEQSTSRLSRVRSATAALYNSLKDARGVRTRYGFMPYSMTVNVGSDLQQSWIREPANYWQKTGNNWAQKSVSHNSLWYKTTWSGCLEERSTISQGGGASIRISSDVAQGDIDQTGVATSLQWAPYDPDGTVGETGAYPNLTTFCPAAAQRLSEYNSQNSFQSAVNASLSKVGGYTNHDLGITWGMRYLSSSGMFATDNPETYRQVPVAKHIIFLTDGEMTADSNNYSAYGIPARETRMVATGALVDRHKARFLNACNRARQMGATIWVIAIDVGATADISPCASGSDRFFVSNGSDLDQVFQRIGKGIGRLRLTQ</sequence>
<proteinExistence type="predicted"/>
<dbReference type="SUPFAM" id="SSF53300">
    <property type="entry name" value="vWA-like"/>
    <property type="match status" value="1"/>
</dbReference>
<dbReference type="EMBL" id="BAABBR010000001">
    <property type="protein sequence ID" value="GAA4042239.1"/>
    <property type="molecule type" value="Genomic_DNA"/>
</dbReference>
<accession>A0ABP7UFQ7</accession>
<comment type="caution">
    <text evidence="2">The sequence shown here is derived from an EMBL/GenBank/DDBJ whole genome shotgun (WGS) entry which is preliminary data.</text>
</comment>
<protein>
    <recommendedName>
        <fullName evidence="1">Putative Flp pilus-assembly TadG-like N-terminal domain-containing protein</fullName>
    </recommendedName>
</protein>
<dbReference type="InterPro" id="IPR028087">
    <property type="entry name" value="Tad_N"/>
</dbReference>
<dbReference type="Pfam" id="PF13400">
    <property type="entry name" value="Tad"/>
    <property type="match status" value="1"/>
</dbReference>
<evidence type="ECO:0000313" key="2">
    <source>
        <dbReference type="EMBL" id="GAA4042239.1"/>
    </source>
</evidence>
<evidence type="ECO:0000313" key="3">
    <source>
        <dbReference type="Proteomes" id="UP001424459"/>
    </source>
</evidence>
<gene>
    <name evidence="2" type="ORF">GCM10022281_24200</name>
</gene>
<evidence type="ECO:0000259" key="1">
    <source>
        <dbReference type="Pfam" id="PF13400"/>
    </source>
</evidence>
<keyword evidence="3" id="KW-1185">Reference proteome</keyword>